<name>A0A382L418_9ZZZZ</name>
<protein>
    <submittedName>
        <fullName evidence="1">Uncharacterized protein</fullName>
    </submittedName>
</protein>
<organism evidence="1">
    <name type="scientific">marine metagenome</name>
    <dbReference type="NCBI Taxonomy" id="408172"/>
    <lineage>
        <taxon>unclassified sequences</taxon>
        <taxon>metagenomes</taxon>
        <taxon>ecological metagenomes</taxon>
    </lineage>
</organism>
<reference evidence="1" key="1">
    <citation type="submission" date="2018-05" db="EMBL/GenBank/DDBJ databases">
        <authorList>
            <person name="Lanie J.A."/>
            <person name="Ng W.-L."/>
            <person name="Kazmierczak K.M."/>
            <person name="Andrzejewski T.M."/>
            <person name="Davidsen T.M."/>
            <person name="Wayne K.J."/>
            <person name="Tettelin H."/>
            <person name="Glass J.I."/>
            <person name="Rusch D."/>
            <person name="Podicherti R."/>
            <person name="Tsui H.-C.T."/>
            <person name="Winkler M.E."/>
        </authorList>
    </citation>
    <scope>NUCLEOTIDE SEQUENCE</scope>
</reference>
<gene>
    <name evidence="1" type="ORF">METZ01_LOCUS282581</name>
</gene>
<feature type="non-terminal residue" evidence="1">
    <location>
        <position position="1"/>
    </location>
</feature>
<dbReference type="EMBL" id="UINC01083734">
    <property type="protein sequence ID" value="SVC29727.1"/>
    <property type="molecule type" value="Genomic_DNA"/>
</dbReference>
<dbReference type="AlphaFoldDB" id="A0A382L418"/>
<sequence length="129" mass="13855">EIIMADSGEYNLTRTIFTLTETSPGILTHLASFEGSATGFNAPFGSLSYSQPLADGGASTGTCTWVAKTVLDDGTVIADIAHGTWERIGMELRIRITMDHDLSDGRKLKTDGILNHVDGSWTGTYEEVS</sequence>
<proteinExistence type="predicted"/>
<accession>A0A382L418</accession>
<evidence type="ECO:0000313" key="1">
    <source>
        <dbReference type="EMBL" id="SVC29727.1"/>
    </source>
</evidence>